<reference evidence="2 3" key="1">
    <citation type="submission" date="2023-03" db="EMBL/GenBank/DDBJ databases">
        <title>Bacillus Genome Sequencing.</title>
        <authorList>
            <person name="Dunlap C."/>
        </authorList>
    </citation>
    <scope>NUCLEOTIDE SEQUENCE [LARGE SCALE GENOMIC DNA]</scope>
    <source>
        <strain evidence="2 3">NRS-1717</strain>
    </source>
</reference>
<organism evidence="2 3">
    <name type="scientific">Metabacillus fastidiosus</name>
    <dbReference type="NCBI Taxonomy" id="1458"/>
    <lineage>
        <taxon>Bacteria</taxon>
        <taxon>Bacillati</taxon>
        <taxon>Bacillota</taxon>
        <taxon>Bacilli</taxon>
        <taxon>Bacillales</taxon>
        <taxon>Bacillaceae</taxon>
        <taxon>Metabacillus</taxon>
    </lineage>
</organism>
<dbReference type="InterPro" id="IPR053046">
    <property type="entry name" value="ABC-5_transporter"/>
</dbReference>
<feature type="transmembrane region" description="Helical" evidence="1">
    <location>
        <begin position="239"/>
        <end position="257"/>
    </location>
</feature>
<comment type="caution">
    <text evidence="2">The sequence shown here is derived from an EMBL/GenBank/DDBJ whole genome shotgun (WGS) entry which is preliminary data.</text>
</comment>
<dbReference type="EMBL" id="JARTFS010000008">
    <property type="protein sequence ID" value="MED4401913.1"/>
    <property type="molecule type" value="Genomic_DNA"/>
</dbReference>
<evidence type="ECO:0008006" key="4">
    <source>
        <dbReference type="Google" id="ProtNLM"/>
    </source>
</evidence>
<name>A0ABU6NZ14_9BACI</name>
<feature type="transmembrane region" description="Helical" evidence="1">
    <location>
        <begin position="336"/>
        <end position="353"/>
    </location>
</feature>
<keyword evidence="3" id="KW-1185">Reference proteome</keyword>
<keyword evidence="1" id="KW-1133">Transmembrane helix</keyword>
<feature type="transmembrane region" description="Helical" evidence="1">
    <location>
        <begin position="180"/>
        <end position="200"/>
    </location>
</feature>
<sequence length="665" mass="76625">MKLKISFFNPGIFKQDLRQHGWIGVIYLLCLLFVLPLQMLLILSKDDSYLHYIKDLTNYFEIGRDGQLMFLFTLPVIAGIFLFRYLQTEASVDMTHSFPVKRTVHYVSHIISGIFMLILPIVITAIFAFIITKWDAGFNKVFTFPELLNWIGITSLLTVFLFLLTVLVGMITGISVVQGILTYVVLFLPTGILLLLNANLNRILFGFSSSHSLYENSEVLSPFIRFTEIVYKPFSTVEIIVYCIFTIVFLIAGKILYERRHLERAGDAIVFPYLKPVFKYGMTFCTMVLSGAYFSSIQNGSTGWLIFGYISGSIIGYIISEIILQKSWRILKPSMAISFGGYSIIIVLIYFSLSTDVFGYEKKLPSLDNIEAVYLENGDYLYQGHYDYELRSSSDPSYIQDVRKLHEAIIQQKNQVIKKADEVYKPTTLLIYKLKNGKEIAREYEFSNKLFPIELKPVIESIEYKKAHFSLNYAAKKANVVEMYSNAPINKNLKLTDPKEIEELKKAIEKDYLAQSYEDITSPGTAWGRIDFSRSNPSPYSQENDYAGMDLKSSYKETEKWLADKNYLSRVKLLPEDVVTMEIKKDNNGFSKEESDINIETYYNELTSKKIEVTDKKLINEVLNKFSDYDEKANYYVKMRLINGNEWYVVLREKNVPAELLQALK</sequence>
<proteinExistence type="predicted"/>
<dbReference type="PANTHER" id="PTHR39177">
    <property type="entry name" value="ABC TRANSPORTER PERMEASE YTRC-RELATED"/>
    <property type="match status" value="1"/>
</dbReference>
<dbReference type="Proteomes" id="UP001342826">
    <property type="component" value="Unassembled WGS sequence"/>
</dbReference>
<evidence type="ECO:0000313" key="2">
    <source>
        <dbReference type="EMBL" id="MED4401913.1"/>
    </source>
</evidence>
<protein>
    <recommendedName>
        <fullName evidence="4">ABC-2 type transport system permease protein</fullName>
    </recommendedName>
</protein>
<feature type="transmembrane region" description="Helical" evidence="1">
    <location>
        <begin position="150"/>
        <end position="173"/>
    </location>
</feature>
<feature type="transmembrane region" description="Helical" evidence="1">
    <location>
        <begin position="21"/>
        <end position="43"/>
    </location>
</feature>
<feature type="transmembrane region" description="Helical" evidence="1">
    <location>
        <begin position="277"/>
        <end position="297"/>
    </location>
</feature>
<dbReference type="PANTHER" id="PTHR39177:SF1">
    <property type="entry name" value="ABC TRANSPORTER PERMEASE YTRC-RELATED"/>
    <property type="match status" value="1"/>
</dbReference>
<feature type="transmembrane region" description="Helical" evidence="1">
    <location>
        <begin position="303"/>
        <end position="324"/>
    </location>
</feature>
<gene>
    <name evidence="2" type="ORF">P9271_11355</name>
</gene>
<keyword evidence="1" id="KW-0472">Membrane</keyword>
<accession>A0ABU6NZ14</accession>
<feature type="transmembrane region" description="Helical" evidence="1">
    <location>
        <begin position="106"/>
        <end position="130"/>
    </location>
</feature>
<keyword evidence="1" id="KW-0812">Transmembrane</keyword>
<evidence type="ECO:0000256" key="1">
    <source>
        <dbReference type="SAM" id="Phobius"/>
    </source>
</evidence>
<feature type="transmembrane region" description="Helical" evidence="1">
    <location>
        <begin position="68"/>
        <end position="86"/>
    </location>
</feature>
<dbReference type="RefSeq" id="WP_328015242.1">
    <property type="nucleotide sequence ID" value="NZ_JARTFS010000008.1"/>
</dbReference>
<evidence type="ECO:0000313" key="3">
    <source>
        <dbReference type="Proteomes" id="UP001342826"/>
    </source>
</evidence>